<evidence type="ECO:0000313" key="10">
    <source>
        <dbReference type="Proteomes" id="UP000230423"/>
    </source>
</evidence>
<dbReference type="PANTHER" id="PTHR22974:SF21">
    <property type="entry name" value="DUAL SPECIFICITY PROTEIN KINASE TTK"/>
    <property type="match status" value="1"/>
</dbReference>
<dbReference type="GO" id="GO:0033316">
    <property type="term" value="P:meiotic spindle assembly checkpoint signaling"/>
    <property type="evidence" value="ECO:0007669"/>
    <property type="project" value="TreeGrafter"/>
</dbReference>
<dbReference type="EMBL" id="KZ352977">
    <property type="protein sequence ID" value="PIO61810.1"/>
    <property type="molecule type" value="Genomic_DNA"/>
</dbReference>
<dbReference type="GO" id="GO:0000776">
    <property type="term" value="C:kinetochore"/>
    <property type="evidence" value="ECO:0007669"/>
    <property type="project" value="TreeGrafter"/>
</dbReference>
<gene>
    <name evidence="9" type="ORF">TELCIR_16653</name>
</gene>
<dbReference type="InterPro" id="IPR000719">
    <property type="entry name" value="Prot_kinase_dom"/>
</dbReference>
<evidence type="ECO:0000256" key="1">
    <source>
        <dbReference type="ARBA" id="ARBA00022527"/>
    </source>
</evidence>
<protein>
    <recommendedName>
        <fullName evidence="8">Protein kinase domain-containing protein</fullName>
    </recommendedName>
</protein>
<dbReference type="PROSITE" id="PS50011">
    <property type="entry name" value="PROTEIN_KINASE_DOM"/>
    <property type="match status" value="1"/>
</dbReference>
<dbReference type="AlphaFoldDB" id="A0A2G9TX28"/>
<keyword evidence="10" id="KW-1185">Reference proteome</keyword>
<keyword evidence="1" id="KW-0723">Serine/threonine-protein kinase</keyword>
<keyword evidence="5 6" id="KW-0067">ATP-binding</keyword>
<sequence>MVKSKKTKSKASKRPAAKKEKKSSQTGNRKPASKTHKTRLKNESQPPLEGVVGRGQCEAHSRTYDDEQKAISRLWSVLLVAESDLVVIEGVQYVKKRKLGTGGSGSVYEVIKEGDGTRYALKEVTLRQNASIFKGEVERLQTLKNCPHIIDLIAHDFTANDTIMRMVLELGDRDLEAEVKKSNGKFDAATVRAYAHEIGKGIQEMHDHVNKKGGYLGIWSGRVPNDIWTEAVRQFLQ</sequence>
<dbReference type="Gene3D" id="1.10.510.10">
    <property type="entry name" value="Transferase(Phosphotransferase) domain 1"/>
    <property type="match status" value="1"/>
</dbReference>
<dbReference type="PANTHER" id="PTHR22974">
    <property type="entry name" value="MIXED LINEAGE PROTEIN KINASE"/>
    <property type="match status" value="1"/>
</dbReference>
<dbReference type="GO" id="GO:0005524">
    <property type="term" value="F:ATP binding"/>
    <property type="evidence" value="ECO:0007669"/>
    <property type="project" value="UniProtKB-UniRule"/>
</dbReference>
<dbReference type="GO" id="GO:0004712">
    <property type="term" value="F:protein serine/threonine/tyrosine kinase activity"/>
    <property type="evidence" value="ECO:0007669"/>
    <property type="project" value="TreeGrafter"/>
</dbReference>
<evidence type="ECO:0000256" key="2">
    <source>
        <dbReference type="ARBA" id="ARBA00022679"/>
    </source>
</evidence>
<name>A0A2G9TX28_TELCI</name>
<keyword evidence="4" id="KW-0418">Kinase</keyword>
<dbReference type="GO" id="GO:0007094">
    <property type="term" value="P:mitotic spindle assembly checkpoint signaling"/>
    <property type="evidence" value="ECO:0007669"/>
    <property type="project" value="TreeGrafter"/>
</dbReference>
<evidence type="ECO:0000256" key="4">
    <source>
        <dbReference type="ARBA" id="ARBA00022777"/>
    </source>
</evidence>
<dbReference type="GO" id="GO:0007059">
    <property type="term" value="P:chromosome segregation"/>
    <property type="evidence" value="ECO:0007669"/>
    <property type="project" value="TreeGrafter"/>
</dbReference>
<dbReference type="SMART" id="SM00220">
    <property type="entry name" value="S_TKc"/>
    <property type="match status" value="1"/>
</dbReference>
<organism evidence="9 10">
    <name type="scientific">Teladorsagia circumcincta</name>
    <name type="common">Brown stomach worm</name>
    <name type="synonym">Ostertagia circumcincta</name>
    <dbReference type="NCBI Taxonomy" id="45464"/>
    <lineage>
        <taxon>Eukaryota</taxon>
        <taxon>Metazoa</taxon>
        <taxon>Ecdysozoa</taxon>
        <taxon>Nematoda</taxon>
        <taxon>Chromadorea</taxon>
        <taxon>Rhabditida</taxon>
        <taxon>Rhabditina</taxon>
        <taxon>Rhabditomorpha</taxon>
        <taxon>Strongyloidea</taxon>
        <taxon>Trichostrongylidae</taxon>
        <taxon>Teladorsagia</taxon>
    </lineage>
</organism>
<dbReference type="InterPro" id="IPR017441">
    <property type="entry name" value="Protein_kinase_ATP_BS"/>
</dbReference>
<feature type="compositionally biased region" description="Basic residues" evidence="7">
    <location>
        <begin position="1"/>
        <end position="21"/>
    </location>
</feature>
<evidence type="ECO:0000256" key="5">
    <source>
        <dbReference type="ARBA" id="ARBA00022840"/>
    </source>
</evidence>
<evidence type="ECO:0000259" key="8">
    <source>
        <dbReference type="PROSITE" id="PS50011"/>
    </source>
</evidence>
<dbReference type="GO" id="GO:0004674">
    <property type="term" value="F:protein serine/threonine kinase activity"/>
    <property type="evidence" value="ECO:0007669"/>
    <property type="project" value="UniProtKB-KW"/>
</dbReference>
<dbReference type="OrthoDB" id="20524at2759"/>
<feature type="binding site" evidence="6">
    <location>
        <position position="122"/>
    </location>
    <ligand>
        <name>ATP</name>
        <dbReference type="ChEBI" id="CHEBI:30616"/>
    </ligand>
</feature>
<keyword evidence="2" id="KW-0808">Transferase</keyword>
<reference evidence="9 10" key="1">
    <citation type="submission" date="2015-09" db="EMBL/GenBank/DDBJ databases">
        <title>Draft genome of the parasitic nematode Teladorsagia circumcincta isolate WARC Sus (inbred).</title>
        <authorList>
            <person name="Mitreva M."/>
        </authorList>
    </citation>
    <scope>NUCLEOTIDE SEQUENCE [LARGE SCALE GENOMIC DNA]</scope>
    <source>
        <strain evidence="9 10">S</strain>
    </source>
</reference>
<dbReference type="GO" id="GO:0005634">
    <property type="term" value="C:nucleus"/>
    <property type="evidence" value="ECO:0007669"/>
    <property type="project" value="TreeGrafter"/>
</dbReference>
<dbReference type="Pfam" id="PF00069">
    <property type="entry name" value="Pkinase"/>
    <property type="match status" value="1"/>
</dbReference>
<evidence type="ECO:0000256" key="6">
    <source>
        <dbReference type="PROSITE-ProRule" id="PRU10141"/>
    </source>
</evidence>
<dbReference type="SUPFAM" id="SSF56112">
    <property type="entry name" value="Protein kinase-like (PK-like)"/>
    <property type="match status" value="1"/>
</dbReference>
<feature type="region of interest" description="Disordered" evidence="7">
    <location>
        <begin position="1"/>
        <end position="55"/>
    </location>
</feature>
<feature type="domain" description="Protein kinase" evidence="8">
    <location>
        <begin position="93"/>
        <end position="237"/>
    </location>
</feature>
<dbReference type="GO" id="GO:0034501">
    <property type="term" value="P:protein localization to kinetochore"/>
    <property type="evidence" value="ECO:0007669"/>
    <property type="project" value="TreeGrafter"/>
</dbReference>
<evidence type="ECO:0000256" key="7">
    <source>
        <dbReference type="SAM" id="MobiDB-lite"/>
    </source>
</evidence>
<evidence type="ECO:0000256" key="3">
    <source>
        <dbReference type="ARBA" id="ARBA00022741"/>
    </source>
</evidence>
<dbReference type="PROSITE" id="PS00107">
    <property type="entry name" value="PROTEIN_KINASE_ATP"/>
    <property type="match status" value="1"/>
</dbReference>
<dbReference type="InterPro" id="IPR011009">
    <property type="entry name" value="Kinase-like_dom_sf"/>
</dbReference>
<proteinExistence type="predicted"/>
<keyword evidence="3 6" id="KW-0547">Nucleotide-binding</keyword>
<evidence type="ECO:0000313" key="9">
    <source>
        <dbReference type="EMBL" id="PIO61810.1"/>
    </source>
</evidence>
<dbReference type="Proteomes" id="UP000230423">
    <property type="component" value="Unassembled WGS sequence"/>
</dbReference>
<accession>A0A2G9TX28</accession>